<evidence type="ECO:0000256" key="5">
    <source>
        <dbReference type="SAM" id="Phobius"/>
    </source>
</evidence>
<proteinExistence type="predicted"/>
<evidence type="ECO:0000313" key="7">
    <source>
        <dbReference type="EMBL" id="UPT22042.1"/>
    </source>
</evidence>
<evidence type="ECO:0000259" key="6">
    <source>
        <dbReference type="Pfam" id="PF07291"/>
    </source>
</evidence>
<keyword evidence="4 5" id="KW-0472">Membrane</keyword>
<gene>
    <name evidence="7" type="ORF">FOF52_14615</name>
</gene>
<protein>
    <submittedName>
        <fullName evidence="7">Methylamine utilization protein MauE</fullName>
    </submittedName>
</protein>
<sequence length="192" mass="19616">MVHVLVACRCLLAVVFAASAFGKLRSRRAFEEFTSATRRLAPGWAIRPLRGTGATTGAHRLAAVVVAGELAIPPLLLLPGVDGVGFALAGLLLAAFTAAVVAVLRRGDRVTCHCFGTADQPLHPAHVVRNLLLLAVAGTGLVLTLAAPAAAPTLTGVAVGAGAAVVAALPVLLFDDLLDLFTPTTPRRPTTP</sequence>
<dbReference type="RefSeq" id="WP_248590524.1">
    <property type="nucleotide sequence ID" value="NZ_BAABEB010000005.1"/>
</dbReference>
<accession>A0ABY4L327</accession>
<dbReference type="Proteomes" id="UP000832041">
    <property type="component" value="Chromosome"/>
</dbReference>
<organism evidence="7 8">
    <name type="scientific">Thermobifida alba</name>
    <name type="common">Thermomonospora alba</name>
    <dbReference type="NCBI Taxonomy" id="53522"/>
    <lineage>
        <taxon>Bacteria</taxon>
        <taxon>Bacillati</taxon>
        <taxon>Actinomycetota</taxon>
        <taxon>Actinomycetes</taxon>
        <taxon>Streptosporangiales</taxon>
        <taxon>Nocardiopsidaceae</taxon>
        <taxon>Thermobifida</taxon>
    </lineage>
</organism>
<evidence type="ECO:0000256" key="2">
    <source>
        <dbReference type="ARBA" id="ARBA00022692"/>
    </source>
</evidence>
<reference evidence="7 8" key="1">
    <citation type="submission" date="2020-04" db="EMBL/GenBank/DDBJ databases">
        <title>Thermobifida alba genome sequencing and assembly.</title>
        <authorList>
            <person name="Luzics S."/>
            <person name="Horvath B."/>
            <person name="Nagy I."/>
            <person name="Toth A."/>
            <person name="Nagy I."/>
            <person name="Kukolya J."/>
        </authorList>
    </citation>
    <scope>NUCLEOTIDE SEQUENCE [LARGE SCALE GENOMIC DNA]</scope>
    <source>
        <strain evidence="7 8">DSM 43795</strain>
    </source>
</reference>
<keyword evidence="3 5" id="KW-1133">Transmembrane helix</keyword>
<feature type="domain" description="Methylamine utilisation protein MauE" evidence="6">
    <location>
        <begin position="2"/>
        <end position="142"/>
    </location>
</feature>
<feature type="transmembrane region" description="Helical" evidence="5">
    <location>
        <begin position="131"/>
        <end position="151"/>
    </location>
</feature>
<evidence type="ECO:0000256" key="1">
    <source>
        <dbReference type="ARBA" id="ARBA00004141"/>
    </source>
</evidence>
<evidence type="ECO:0000313" key="8">
    <source>
        <dbReference type="Proteomes" id="UP000832041"/>
    </source>
</evidence>
<evidence type="ECO:0000256" key="3">
    <source>
        <dbReference type="ARBA" id="ARBA00022989"/>
    </source>
</evidence>
<dbReference type="InterPro" id="IPR009908">
    <property type="entry name" value="Methylamine_util_MauE"/>
</dbReference>
<feature type="transmembrane region" description="Helical" evidence="5">
    <location>
        <begin position="157"/>
        <end position="178"/>
    </location>
</feature>
<keyword evidence="8" id="KW-1185">Reference proteome</keyword>
<feature type="transmembrane region" description="Helical" evidence="5">
    <location>
        <begin position="83"/>
        <end position="104"/>
    </location>
</feature>
<comment type="subcellular location">
    <subcellularLocation>
        <location evidence="1">Membrane</location>
        <topology evidence="1">Multi-pass membrane protein</topology>
    </subcellularLocation>
</comment>
<name>A0ABY4L327_THEAE</name>
<evidence type="ECO:0000256" key="4">
    <source>
        <dbReference type="ARBA" id="ARBA00023136"/>
    </source>
</evidence>
<keyword evidence="2 5" id="KW-0812">Transmembrane</keyword>
<dbReference type="Pfam" id="PF07291">
    <property type="entry name" value="MauE"/>
    <property type="match status" value="1"/>
</dbReference>
<dbReference type="EMBL" id="CP051627">
    <property type="protein sequence ID" value="UPT22042.1"/>
    <property type="molecule type" value="Genomic_DNA"/>
</dbReference>